<dbReference type="AlphaFoldDB" id="A0AAD5WZ66"/>
<evidence type="ECO:0000313" key="6">
    <source>
        <dbReference type="Proteomes" id="UP001212841"/>
    </source>
</evidence>
<reference evidence="5" key="1">
    <citation type="submission" date="2020-05" db="EMBL/GenBank/DDBJ databases">
        <title>Phylogenomic resolution of chytrid fungi.</title>
        <authorList>
            <person name="Stajich J.E."/>
            <person name="Amses K."/>
            <person name="Simmons R."/>
            <person name="Seto K."/>
            <person name="Myers J."/>
            <person name="Bonds A."/>
            <person name="Quandt C.A."/>
            <person name="Barry K."/>
            <person name="Liu P."/>
            <person name="Grigoriev I."/>
            <person name="Longcore J.E."/>
            <person name="James T.Y."/>
        </authorList>
    </citation>
    <scope>NUCLEOTIDE SEQUENCE</scope>
    <source>
        <strain evidence="5">JEL0318</strain>
    </source>
</reference>
<sequence length="258" mass="29121">MTFHSYGSAAGSPSVQTPKSRKRRAEDEDEDPDSDSFTPIKRFRPLPNTLTNNGISPQQNHQTQPSQPPPTHITRLLPTLDRTQLLQILTTLLSNHPTLEPTITSLIPRPTLQTTTTLLTRLEQTLTTSYPYSKHGPDTTSDYAFNRVRPHLQDLKEVITHHIDHYTNPSSYPQHLSHEYSANAFGYLHLATTMVHRLPTFQSEQHNLEIKGFLYDKLGEGWRAAAVEVGRKVKEEGKIFGAAVVGEWARNLNMHTTA</sequence>
<dbReference type="GO" id="GO:0070628">
    <property type="term" value="F:proteasome binding"/>
    <property type="evidence" value="ECO:0007669"/>
    <property type="project" value="TreeGrafter"/>
</dbReference>
<comment type="caution">
    <text evidence="5">The sequence shown here is derived from an EMBL/GenBank/DDBJ whole genome shotgun (WGS) entry which is preliminary data.</text>
</comment>
<feature type="compositionally biased region" description="Low complexity" evidence="4">
    <location>
        <begin position="56"/>
        <end position="65"/>
    </location>
</feature>
<comment type="subunit">
    <text evidence="3">Binds the proteasome.</text>
</comment>
<name>A0AAD5WZ66_9FUNG</name>
<evidence type="ECO:0000256" key="2">
    <source>
        <dbReference type="ARBA" id="ARBA00023242"/>
    </source>
</evidence>
<gene>
    <name evidence="5" type="ORF">HK097_004971</name>
</gene>
<dbReference type="GO" id="GO:0071630">
    <property type="term" value="P:nuclear protein quality control by the ubiquitin-proteasome system"/>
    <property type="evidence" value="ECO:0007669"/>
    <property type="project" value="UniProtKB-UniRule"/>
</dbReference>
<dbReference type="PANTHER" id="PTHR28032">
    <property type="entry name" value="FI02826P"/>
    <property type="match status" value="1"/>
</dbReference>
<evidence type="ECO:0000256" key="4">
    <source>
        <dbReference type="SAM" id="MobiDB-lite"/>
    </source>
</evidence>
<feature type="non-terminal residue" evidence="5">
    <location>
        <position position="258"/>
    </location>
</feature>
<evidence type="ECO:0000256" key="3">
    <source>
        <dbReference type="RuleBase" id="RU368013"/>
    </source>
</evidence>
<comment type="function">
    <text evidence="3">Involved in ubiquitin-mediated protein degradation. Regulatory factor in the ubiquitin/proteasome pathway that controls the turnover of proteasome substrates. Targets proteasomes to the nucleus and facilitates the degradation of nuclear proteins.</text>
</comment>
<dbReference type="Proteomes" id="UP001212841">
    <property type="component" value="Unassembled WGS sequence"/>
</dbReference>
<dbReference type="GO" id="GO:0015031">
    <property type="term" value="P:protein transport"/>
    <property type="evidence" value="ECO:0007669"/>
    <property type="project" value="UniProtKB-UniRule"/>
</dbReference>
<comment type="similarity">
    <text evidence="1 3">Belongs to the cut8/STS1 family.</text>
</comment>
<keyword evidence="2 3" id="KW-0539">Nucleus</keyword>
<dbReference type="Pfam" id="PF08559">
    <property type="entry name" value="Cut8"/>
    <property type="match status" value="1"/>
</dbReference>
<comment type="subcellular location">
    <subcellularLocation>
        <location evidence="3">Cytoplasm</location>
    </subcellularLocation>
    <subcellularLocation>
        <location evidence="3">Nucleus</location>
    </subcellularLocation>
</comment>
<keyword evidence="3" id="KW-0963">Cytoplasm</keyword>
<dbReference type="InterPro" id="IPR038422">
    <property type="entry name" value="Cut8/Sts1_sf"/>
</dbReference>
<accession>A0AAD5WZ66</accession>
<dbReference type="GO" id="GO:0031965">
    <property type="term" value="C:nuclear membrane"/>
    <property type="evidence" value="ECO:0007669"/>
    <property type="project" value="TreeGrafter"/>
</dbReference>
<dbReference type="InterPro" id="IPR013868">
    <property type="entry name" value="Cut8/Sts1_fam"/>
</dbReference>
<keyword evidence="3" id="KW-0813">Transport</keyword>
<keyword evidence="6" id="KW-1185">Reference proteome</keyword>
<dbReference type="PANTHER" id="PTHR28032:SF1">
    <property type="entry name" value="FI02826P"/>
    <property type="match status" value="1"/>
</dbReference>
<organism evidence="5 6">
    <name type="scientific">Rhizophlyctis rosea</name>
    <dbReference type="NCBI Taxonomy" id="64517"/>
    <lineage>
        <taxon>Eukaryota</taxon>
        <taxon>Fungi</taxon>
        <taxon>Fungi incertae sedis</taxon>
        <taxon>Chytridiomycota</taxon>
        <taxon>Chytridiomycota incertae sedis</taxon>
        <taxon>Chytridiomycetes</taxon>
        <taxon>Rhizophlyctidales</taxon>
        <taxon>Rhizophlyctidaceae</taxon>
        <taxon>Rhizophlyctis</taxon>
    </lineage>
</organism>
<dbReference type="Gene3D" id="1.20.58.1590">
    <property type="entry name" value="Tethering factor for nuclear proteasome Cut8/Sts1"/>
    <property type="match status" value="1"/>
</dbReference>
<dbReference type="EMBL" id="JADGJD010002341">
    <property type="protein sequence ID" value="KAJ3033119.1"/>
    <property type="molecule type" value="Genomic_DNA"/>
</dbReference>
<keyword evidence="3" id="KW-0653">Protein transport</keyword>
<dbReference type="GO" id="GO:0031144">
    <property type="term" value="P:proteasome localization"/>
    <property type="evidence" value="ECO:0007669"/>
    <property type="project" value="UniProtKB-UniRule"/>
</dbReference>
<evidence type="ECO:0000256" key="1">
    <source>
        <dbReference type="ARBA" id="ARBA00006199"/>
    </source>
</evidence>
<evidence type="ECO:0000313" key="5">
    <source>
        <dbReference type="EMBL" id="KAJ3033119.1"/>
    </source>
</evidence>
<protein>
    <recommendedName>
        <fullName evidence="3">Tethering factor for nuclear proteasome STS1</fullName>
    </recommendedName>
</protein>
<proteinExistence type="inferred from homology"/>
<dbReference type="GO" id="GO:0005737">
    <property type="term" value="C:cytoplasm"/>
    <property type="evidence" value="ECO:0007669"/>
    <property type="project" value="UniProtKB-SubCell"/>
</dbReference>
<feature type="region of interest" description="Disordered" evidence="4">
    <location>
        <begin position="1"/>
        <end position="74"/>
    </location>
</feature>